<dbReference type="EMBL" id="CP034204">
    <property type="protein sequence ID" value="QBZ53933.1"/>
    <property type="molecule type" value="Genomic_DNA"/>
</dbReference>
<evidence type="ECO:0000256" key="1">
    <source>
        <dbReference type="ARBA" id="ARBA00022679"/>
    </source>
</evidence>
<dbReference type="InterPro" id="IPR050832">
    <property type="entry name" value="Bact_Acetyltransf"/>
</dbReference>
<dbReference type="OMA" id="NPYRPGW"/>
<keyword evidence="1" id="KW-0808">Transferase</keyword>
<dbReference type="InterPro" id="IPR000182">
    <property type="entry name" value="GNAT_dom"/>
</dbReference>
<evidence type="ECO:0000313" key="4">
    <source>
        <dbReference type="Proteomes" id="UP000294847"/>
    </source>
</evidence>
<proteinExistence type="predicted"/>
<dbReference type="GO" id="GO:0016747">
    <property type="term" value="F:acyltransferase activity, transferring groups other than amino-acyl groups"/>
    <property type="evidence" value="ECO:0007669"/>
    <property type="project" value="InterPro"/>
</dbReference>
<keyword evidence="2" id="KW-0012">Acyltransferase</keyword>
<sequence>MAGPQASSSSSGRPLLRPAVAADVEHIRVLVDAAYSHYIARLGKEPGPMLENYGALVAQGKVTVCTTGQPVAAAAAVVTGRGEEEEQDHDREILGLLVLVPQTAEGAMLLDNVAVAPRAQGQGVGKLLMSFAEHRARQEGLSTVKLYTHVLMTENIGLYGRLGYRETGRVSEKGFDRVYMEKRL</sequence>
<evidence type="ECO:0000313" key="3">
    <source>
        <dbReference type="EMBL" id="QBZ53933.1"/>
    </source>
</evidence>
<dbReference type="Gene3D" id="3.40.630.30">
    <property type="match status" value="1"/>
</dbReference>
<dbReference type="PROSITE" id="PS51186">
    <property type="entry name" value="GNAT"/>
    <property type="match status" value="1"/>
</dbReference>
<organism evidence="3 4">
    <name type="scientific">Pyricularia oryzae</name>
    <name type="common">Rice blast fungus</name>
    <name type="synonym">Magnaporthe oryzae</name>
    <dbReference type="NCBI Taxonomy" id="318829"/>
    <lineage>
        <taxon>Eukaryota</taxon>
        <taxon>Fungi</taxon>
        <taxon>Dikarya</taxon>
        <taxon>Ascomycota</taxon>
        <taxon>Pezizomycotina</taxon>
        <taxon>Sordariomycetes</taxon>
        <taxon>Sordariomycetidae</taxon>
        <taxon>Magnaporthales</taxon>
        <taxon>Pyriculariaceae</taxon>
        <taxon>Pyricularia</taxon>
    </lineage>
</organism>
<dbReference type="SMR" id="A0A4P7MV98"/>
<dbReference type="Pfam" id="PF00583">
    <property type="entry name" value="Acetyltransf_1"/>
    <property type="match status" value="1"/>
</dbReference>
<dbReference type="VEuPathDB" id="FungiDB:M_BR32_EuGene_00082751"/>
<dbReference type="SUPFAM" id="SSF55729">
    <property type="entry name" value="Acyl-CoA N-acyltransferases (Nat)"/>
    <property type="match status" value="1"/>
</dbReference>
<name>A0A4P7MV98_PYROR</name>
<reference evidence="3 4" key="1">
    <citation type="journal article" date="2019" name="Mol. Biol. Evol.">
        <title>Blast fungal genomes show frequent chromosomal changes, gene gains and losses, and effector gene turnover.</title>
        <authorList>
            <person name="Gomez Luciano L.B."/>
            <person name="Jason Tsai I."/>
            <person name="Chuma I."/>
            <person name="Tosa Y."/>
            <person name="Chen Y.H."/>
            <person name="Li J.Y."/>
            <person name="Li M.Y."/>
            <person name="Jade Lu M.Y."/>
            <person name="Nakayashiki H."/>
            <person name="Li W.H."/>
        </authorList>
    </citation>
    <scope>NUCLEOTIDE SEQUENCE [LARGE SCALE GENOMIC DNA]</scope>
    <source>
        <strain evidence="3">MZ5-1-6</strain>
    </source>
</reference>
<dbReference type="PANTHER" id="PTHR43877">
    <property type="entry name" value="AMINOALKYLPHOSPHONATE N-ACETYLTRANSFERASE-RELATED-RELATED"/>
    <property type="match status" value="1"/>
</dbReference>
<protein>
    <submittedName>
        <fullName evidence="3">Uncharacterized protein</fullName>
    </submittedName>
</protein>
<dbReference type="Proteomes" id="UP000294847">
    <property type="component" value="Chromosome 1"/>
</dbReference>
<dbReference type="CDD" id="cd04301">
    <property type="entry name" value="NAT_SF"/>
    <property type="match status" value="1"/>
</dbReference>
<accession>A0A4P7MV98</accession>
<gene>
    <name evidence="3" type="ORF">PoMZ_09623</name>
</gene>
<evidence type="ECO:0000256" key="2">
    <source>
        <dbReference type="ARBA" id="ARBA00023315"/>
    </source>
</evidence>
<dbReference type="PANTHER" id="PTHR43877:SF2">
    <property type="entry name" value="AMINOALKYLPHOSPHONATE N-ACETYLTRANSFERASE-RELATED"/>
    <property type="match status" value="1"/>
</dbReference>
<dbReference type="AlphaFoldDB" id="A0A4P7MV98"/>
<dbReference type="InterPro" id="IPR016181">
    <property type="entry name" value="Acyl_CoA_acyltransferase"/>
</dbReference>